<feature type="compositionally biased region" description="Acidic residues" evidence="17">
    <location>
        <begin position="409"/>
        <end position="432"/>
    </location>
</feature>
<evidence type="ECO:0000256" key="15">
    <source>
        <dbReference type="PROSITE-ProRule" id="PRU00146"/>
    </source>
</evidence>
<dbReference type="PROSITE" id="PS00028">
    <property type="entry name" value="ZINC_FINGER_C2H2_1"/>
    <property type="match status" value="1"/>
</dbReference>
<feature type="region of interest" description="Disordered" evidence="17">
    <location>
        <begin position="337"/>
        <end position="384"/>
    </location>
</feature>
<evidence type="ECO:0000256" key="10">
    <source>
        <dbReference type="ARBA" id="ARBA00022990"/>
    </source>
</evidence>
<feature type="region of interest" description="Disordered" evidence="17">
    <location>
        <begin position="108"/>
        <end position="142"/>
    </location>
</feature>
<comment type="similarity">
    <text evidence="2 16">Belongs to the MYST (SAS/MOZ) family.</text>
</comment>
<sequence length="947" mass="106282">MPEDPYSDQDAIGELEEEDDEYDTYDGMYNGDIHRPTSLVESFIDPSLRDPPIDQPEKALHSVEEPATGFPAVDPDFHLGFHDQALVQESTTPLSILSNEHLSEQYPSEYPASVASPATDVSNEDVSSSSTHHRPKRSTSVLNGTYIIPKALPKGKEKMVEKPLLKQTTASSSASIKKKSTGSDFGSGVSSRDSSIVRINAGDAKVERIRKPPIPKAIPDIDCSFCGGDDQMNKAGIPEDMISCHLCGRSGHLSCLRMENKELIDTVRRYEWMCIECKSCEICGVKGDDSKILFCDKCDRGYHCDCLTPPLKRPPKDDWVCPPCRPKKKHHKIVNEDTPARSIILHTSGSTPSTSTNTPTGPRPRGRPRLNTTNTTTPPPPTILRLNLGAVSRASGAALRLTFKRPNDEGLDDDDRENGESESEEDEEEDEAELYSFGSILSEAEAESSWSIPDKWDRELFTSIESRLKARSRAALSISHVDSGASVSNNTPSSYNQYLHRSFRDRAMAASQPLNMPSTSWVSGNGLSAEDTVPLERVKKMRFGPYELDTWYDPPYPEEYTMVPEGRLFICEFCLQYMGDKRVWEYHRARCHTYHPPGEEIYRDGPVSVFEVDGRKSKLYCQNLCMMAKMFIDHKTLYYDVEPFLFYVLTTKNRGVSRFVGYFSKEKSSPLNFNVSCILTLPFHQRNGWGNFLIDFSYLLSKKEGRVGSPEKPLSDLGLLSYTRYWTISVFNFLRTAQKPLSIRTISRATSLTPEDIIYVLKAYNMITIHIDASSGEASHHMRVKLPQRQIDRSHLGLHGQLSDAIKENQALSIPYDYDISWDPEVVERYLNDIERKRWATIQPSCLRWTPFIPERGRRKRKKKAGPPPPSDAIELSPRKASNGAPTEKNELNGVSNNITRSLALATHSGYHTHPSASLQTVPTQVVLSDSLAINPTEHPTSIRAST</sequence>
<evidence type="ECO:0000256" key="6">
    <source>
        <dbReference type="ARBA" id="ARBA00022737"/>
    </source>
</evidence>
<dbReference type="Pfam" id="PF01853">
    <property type="entry name" value="MOZ_SAS"/>
    <property type="match status" value="1"/>
</dbReference>
<dbReference type="SUPFAM" id="SSF55729">
    <property type="entry name" value="Acyl-CoA N-acyltransferases (Nat)"/>
    <property type="match status" value="1"/>
</dbReference>
<evidence type="ECO:0000259" key="19">
    <source>
        <dbReference type="PROSITE" id="PS51726"/>
    </source>
</evidence>
<keyword evidence="9" id="KW-0156">Chromatin regulator</keyword>
<dbReference type="InterPro" id="IPR011011">
    <property type="entry name" value="Znf_FYVE_PHD"/>
</dbReference>
<dbReference type="GO" id="GO:0003682">
    <property type="term" value="F:chromatin binding"/>
    <property type="evidence" value="ECO:0007669"/>
    <property type="project" value="TreeGrafter"/>
</dbReference>
<dbReference type="GO" id="GO:0005634">
    <property type="term" value="C:nucleus"/>
    <property type="evidence" value="ECO:0007669"/>
    <property type="project" value="UniProtKB-SubCell"/>
</dbReference>
<evidence type="ECO:0000256" key="4">
    <source>
        <dbReference type="ARBA" id="ARBA00022679"/>
    </source>
</evidence>
<dbReference type="GO" id="GO:0004402">
    <property type="term" value="F:histone acetyltransferase activity"/>
    <property type="evidence" value="ECO:0007669"/>
    <property type="project" value="InterPro"/>
</dbReference>
<feature type="compositionally biased region" description="Polar residues" evidence="17">
    <location>
        <begin position="119"/>
        <end position="130"/>
    </location>
</feature>
<comment type="catalytic activity">
    <reaction evidence="16">
        <text>L-lysyl-[protein] + acetyl-CoA = N(6)-acetyl-L-lysyl-[protein] + CoA + H(+)</text>
        <dbReference type="Rhea" id="RHEA:45948"/>
        <dbReference type="Rhea" id="RHEA-COMP:9752"/>
        <dbReference type="Rhea" id="RHEA-COMP:10731"/>
        <dbReference type="ChEBI" id="CHEBI:15378"/>
        <dbReference type="ChEBI" id="CHEBI:29969"/>
        <dbReference type="ChEBI" id="CHEBI:57287"/>
        <dbReference type="ChEBI" id="CHEBI:57288"/>
        <dbReference type="ChEBI" id="CHEBI:61930"/>
        <dbReference type="EC" id="2.3.1.48"/>
    </reaction>
</comment>
<dbReference type="FunFam" id="3.40.630.30:FF:000001">
    <property type="entry name" value="Histone acetyltransferase"/>
    <property type="match status" value="1"/>
</dbReference>
<dbReference type="Pfam" id="PF17772">
    <property type="entry name" value="zf-MYST"/>
    <property type="match status" value="1"/>
</dbReference>
<evidence type="ECO:0000256" key="2">
    <source>
        <dbReference type="ARBA" id="ARBA00010107"/>
    </source>
</evidence>
<keyword evidence="6" id="KW-0677">Repeat</keyword>
<dbReference type="GO" id="GO:0031507">
    <property type="term" value="P:heterochromatin formation"/>
    <property type="evidence" value="ECO:0007669"/>
    <property type="project" value="UniProtKB-ARBA"/>
</dbReference>
<feature type="domain" description="PHD-type" evidence="18">
    <location>
        <begin position="277"/>
        <end position="327"/>
    </location>
</feature>
<dbReference type="InterPro" id="IPR019787">
    <property type="entry name" value="Znf_PHD-finger"/>
</dbReference>
<keyword evidence="11" id="KW-0805">Transcription regulation</keyword>
<dbReference type="GO" id="GO:0006357">
    <property type="term" value="P:regulation of transcription by RNA polymerase II"/>
    <property type="evidence" value="ECO:0007669"/>
    <property type="project" value="TreeGrafter"/>
</dbReference>
<dbReference type="InterPro" id="IPR001965">
    <property type="entry name" value="Znf_PHD"/>
</dbReference>
<accession>A0A0F7SE41</accession>
<evidence type="ECO:0000256" key="16">
    <source>
        <dbReference type="RuleBase" id="RU361211"/>
    </source>
</evidence>
<dbReference type="Gene3D" id="1.10.10.10">
    <property type="entry name" value="Winged helix-like DNA-binding domain superfamily/Winged helix DNA-binding domain"/>
    <property type="match status" value="1"/>
</dbReference>
<keyword evidence="8" id="KW-0862">Zinc</keyword>
<dbReference type="InterPro" id="IPR013087">
    <property type="entry name" value="Znf_C2H2_type"/>
</dbReference>
<feature type="compositionally biased region" description="Acidic residues" evidence="17">
    <location>
        <begin position="1"/>
        <end position="24"/>
    </location>
</feature>
<evidence type="ECO:0000256" key="12">
    <source>
        <dbReference type="ARBA" id="ARBA00023163"/>
    </source>
</evidence>
<dbReference type="InterPro" id="IPR002717">
    <property type="entry name" value="HAT_MYST-type"/>
</dbReference>
<dbReference type="EMBL" id="LN483116">
    <property type="protein sequence ID" value="CDZ96171.1"/>
    <property type="molecule type" value="Genomic_DNA"/>
</dbReference>
<keyword evidence="12" id="KW-0804">Transcription</keyword>
<keyword evidence="5" id="KW-0479">Metal-binding</keyword>
<dbReference type="SMART" id="SM00249">
    <property type="entry name" value="PHD"/>
    <property type="match status" value="2"/>
</dbReference>
<dbReference type="InterPro" id="IPR050603">
    <property type="entry name" value="MYST_HAT"/>
</dbReference>
<dbReference type="PANTHER" id="PTHR10615">
    <property type="entry name" value="HISTONE ACETYLTRANSFERASE"/>
    <property type="match status" value="1"/>
</dbReference>
<protein>
    <recommendedName>
        <fullName evidence="3 16">Histone acetyltransferase</fullName>
        <ecNumber evidence="3 16">2.3.1.48</ecNumber>
    </recommendedName>
</protein>
<dbReference type="InterPro" id="IPR016181">
    <property type="entry name" value="Acyl_CoA_acyltransferase"/>
</dbReference>
<dbReference type="Gene3D" id="3.30.40.10">
    <property type="entry name" value="Zinc/RING finger domain, C3HC4 (zinc finger)"/>
    <property type="match status" value="1"/>
</dbReference>
<evidence type="ECO:0000313" key="20">
    <source>
        <dbReference type="EMBL" id="CDZ96171.1"/>
    </source>
</evidence>
<dbReference type="GO" id="GO:1990467">
    <property type="term" value="C:NuA3a histone acetyltransferase complex"/>
    <property type="evidence" value="ECO:0007669"/>
    <property type="project" value="TreeGrafter"/>
</dbReference>
<feature type="active site" description="Proton donor/acceptor" evidence="14">
    <location>
        <position position="711"/>
    </location>
</feature>
<organism evidence="20">
    <name type="scientific">Phaffia rhodozyma</name>
    <name type="common">Yeast</name>
    <name type="synonym">Xanthophyllomyces dendrorhous</name>
    <dbReference type="NCBI Taxonomy" id="264483"/>
    <lineage>
        <taxon>Eukaryota</taxon>
        <taxon>Fungi</taxon>
        <taxon>Dikarya</taxon>
        <taxon>Basidiomycota</taxon>
        <taxon>Agaricomycotina</taxon>
        <taxon>Tremellomycetes</taxon>
        <taxon>Cystofilobasidiales</taxon>
        <taxon>Mrakiaceae</taxon>
        <taxon>Phaffia</taxon>
    </lineage>
</organism>
<keyword evidence="4 20" id="KW-0808">Transferase</keyword>
<feature type="region of interest" description="Disordered" evidence="17">
    <location>
        <begin position="1"/>
        <end position="30"/>
    </location>
</feature>
<name>A0A0F7SE41_PHARH</name>
<dbReference type="PANTHER" id="PTHR10615:SF161">
    <property type="entry name" value="HISTONE ACETYLTRANSFERASE KAT7"/>
    <property type="match status" value="1"/>
</dbReference>
<dbReference type="PROSITE" id="PS51726">
    <property type="entry name" value="MYST_HAT"/>
    <property type="match status" value="1"/>
</dbReference>
<feature type="compositionally biased region" description="Low complexity" evidence="17">
    <location>
        <begin position="347"/>
        <end position="360"/>
    </location>
</feature>
<evidence type="ECO:0000256" key="14">
    <source>
        <dbReference type="PIRSR" id="PIRSR602717-51"/>
    </source>
</evidence>
<evidence type="ECO:0000256" key="17">
    <source>
        <dbReference type="SAM" id="MobiDB-lite"/>
    </source>
</evidence>
<reference evidence="20" key="1">
    <citation type="submission" date="2014-08" db="EMBL/GenBank/DDBJ databases">
        <authorList>
            <person name="Sharma Rahul"/>
            <person name="Thines Marco"/>
        </authorList>
    </citation>
    <scope>NUCLEOTIDE SEQUENCE</scope>
</reference>
<dbReference type="EC" id="2.3.1.48" evidence="3 16"/>
<comment type="subcellular location">
    <subcellularLocation>
        <location evidence="1 16">Nucleus</location>
    </subcellularLocation>
</comment>
<dbReference type="GO" id="GO:0003712">
    <property type="term" value="F:transcription coregulator activity"/>
    <property type="evidence" value="ECO:0007669"/>
    <property type="project" value="TreeGrafter"/>
</dbReference>
<dbReference type="Gene3D" id="3.30.60.60">
    <property type="entry name" value="N-acetyl transferase-like"/>
    <property type="match status" value="1"/>
</dbReference>
<dbReference type="InterPro" id="IPR013083">
    <property type="entry name" value="Znf_RING/FYVE/PHD"/>
</dbReference>
<evidence type="ECO:0000256" key="1">
    <source>
        <dbReference type="ARBA" id="ARBA00004123"/>
    </source>
</evidence>
<evidence type="ECO:0000256" key="5">
    <source>
        <dbReference type="ARBA" id="ARBA00022723"/>
    </source>
</evidence>
<dbReference type="InterPro" id="IPR040706">
    <property type="entry name" value="Zf-MYST"/>
</dbReference>
<keyword evidence="7 15" id="KW-0863">Zinc-finger</keyword>
<feature type="region of interest" description="Disordered" evidence="17">
    <location>
        <begin position="400"/>
        <end position="432"/>
    </location>
</feature>
<evidence type="ECO:0000259" key="18">
    <source>
        <dbReference type="PROSITE" id="PS50016"/>
    </source>
</evidence>
<dbReference type="GO" id="GO:0008270">
    <property type="term" value="F:zinc ion binding"/>
    <property type="evidence" value="ECO:0007669"/>
    <property type="project" value="UniProtKB-KW"/>
</dbReference>
<dbReference type="Pfam" id="PF00628">
    <property type="entry name" value="PHD"/>
    <property type="match status" value="2"/>
</dbReference>
<evidence type="ECO:0000256" key="9">
    <source>
        <dbReference type="ARBA" id="ARBA00022853"/>
    </source>
</evidence>
<evidence type="ECO:0000256" key="3">
    <source>
        <dbReference type="ARBA" id="ARBA00013184"/>
    </source>
</evidence>
<feature type="region of interest" description="Disordered" evidence="17">
    <location>
        <begin position="165"/>
        <end position="189"/>
    </location>
</feature>
<feature type="region of interest" description="Disordered" evidence="17">
    <location>
        <begin position="853"/>
        <end position="895"/>
    </location>
</feature>
<evidence type="ECO:0000256" key="11">
    <source>
        <dbReference type="ARBA" id="ARBA00023015"/>
    </source>
</evidence>
<dbReference type="SUPFAM" id="SSF57903">
    <property type="entry name" value="FYVE/PHD zinc finger"/>
    <property type="match status" value="2"/>
</dbReference>
<keyword evidence="10" id="KW-0007">Acetylation</keyword>
<proteinExistence type="inferred from homology"/>
<feature type="domain" description="PHD-type" evidence="18">
    <location>
        <begin position="220"/>
        <end position="280"/>
    </location>
</feature>
<dbReference type="Gene3D" id="3.40.630.30">
    <property type="match status" value="1"/>
</dbReference>
<dbReference type="InterPro" id="IPR036388">
    <property type="entry name" value="WH-like_DNA-bd_sf"/>
</dbReference>
<dbReference type="FunFam" id="3.30.40.10:FF:000005">
    <property type="entry name" value="zinc finger protein isoform X1"/>
    <property type="match status" value="1"/>
</dbReference>
<dbReference type="PROSITE" id="PS50016">
    <property type="entry name" value="ZF_PHD_2"/>
    <property type="match status" value="2"/>
</dbReference>
<dbReference type="AlphaFoldDB" id="A0A0F7SE41"/>
<evidence type="ECO:0000256" key="13">
    <source>
        <dbReference type="ARBA" id="ARBA00023242"/>
    </source>
</evidence>
<feature type="domain" description="MYST-type HAT" evidence="19">
    <location>
        <begin position="533"/>
        <end position="851"/>
    </location>
</feature>
<evidence type="ECO:0000256" key="8">
    <source>
        <dbReference type="ARBA" id="ARBA00022833"/>
    </source>
</evidence>
<dbReference type="FunFam" id="3.30.60.60:FF:000001">
    <property type="entry name" value="Histone acetyltransferase"/>
    <property type="match status" value="1"/>
</dbReference>
<keyword evidence="13 16" id="KW-0539">Nucleus</keyword>
<evidence type="ECO:0000256" key="7">
    <source>
        <dbReference type="ARBA" id="ARBA00022771"/>
    </source>
</evidence>
<dbReference type="CDD" id="cd15526">
    <property type="entry name" value="PHD1_MOZ_d4"/>
    <property type="match status" value="1"/>
</dbReference>